<comment type="caution">
    <text evidence="3">The sequence shown here is derived from an EMBL/GenBank/DDBJ whole genome shotgun (WGS) entry which is preliminary data.</text>
</comment>
<dbReference type="OrthoDB" id="2884515at2"/>
<dbReference type="AlphaFoldDB" id="A0A4Q9DX47"/>
<evidence type="ECO:0000313" key="4">
    <source>
        <dbReference type="Proteomes" id="UP000293142"/>
    </source>
</evidence>
<protein>
    <recommendedName>
        <fullName evidence="2">DUF5658 domain-containing protein</fullName>
    </recommendedName>
</protein>
<keyword evidence="1" id="KW-0812">Transmembrane</keyword>
<gene>
    <name evidence="3" type="ORF">EYB31_01415</name>
</gene>
<feature type="transmembrane region" description="Helical" evidence="1">
    <location>
        <begin position="46"/>
        <end position="64"/>
    </location>
</feature>
<name>A0A4Q9DX47_9BACL</name>
<feature type="domain" description="DUF5658" evidence="2">
    <location>
        <begin position="9"/>
        <end position="96"/>
    </location>
</feature>
<dbReference type="RefSeq" id="WP_131011471.1">
    <property type="nucleotide sequence ID" value="NZ_SIRE01000002.1"/>
</dbReference>
<dbReference type="EMBL" id="SIRE01000002">
    <property type="protein sequence ID" value="TBL81684.1"/>
    <property type="molecule type" value="Genomic_DNA"/>
</dbReference>
<keyword evidence="1" id="KW-1133">Transmembrane helix</keyword>
<dbReference type="Pfam" id="PF18902">
    <property type="entry name" value="DUF5658"/>
    <property type="match status" value="1"/>
</dbReference>
<proteinExistence type="predicted"/>
<evidence type="ECO:0000313" key="3">
    <source>
        <dbReference type="EMBL" id="TBL81684.1"/>
    </source>
</evidence>
<evidence type="ECO:0000256" key="1">
    <source>
        <dbReference type="SAM" id="Phobius"/>
    </source>
</evidence>
<accession>A0A4Q9DX47</accession>
<dbReference type="Proteomes" id="UP000293142">
    <property type="component" value="Unassembled WGS sequence"/>
</dbReference>
<sequence length="99" mass="11205">MRDLRYAMVFLFAANAADTVLTDAGLRLQLVTELNPLMNMLYHSGIHWFYLVKLSLSVAVLWVVPKVAQSRVVKPFYQLACLVYAGALALHLLWLAEQI</sequence>
<organism evidence="3 4">
    <name type="scientific">Paenibacillus thalictri</name>
    <dbReference type="NCBI Taxonomy" id="2527873"/>
    <lineage>
        <taxon>Bacteria</taxon>
        <taxon>Bacillati</taxon>
        <taxon>Bacillota</taxon>
        <taxon>Bacilli</taxon>
        <taxon>Bacillales</taxon>
        <taxon>Paenibacillaceae</taxon>
        <taxon>Paenibacillus</taxon>
    </lineage>
</organism>
<reference evidence="3 4" key="1">
    <citation type="submission" date="2019-02" db="EMBL/GenBank/DDBJ databases">
        <title>Paenibacillus sp. nov., isolated from surface-sterilized tissue of Thalictrum simplex L.</title>
        <authorList>
            <person name="Tuo L."/>
        </authorList>
    </citation>
    <scope>NUCLEOTIDE SEQUENCE [LARGE SCALE GENOMIC DNA]</scope>
    <source>
        <strain evidence="3 4">N2SHLJ1</strain>
    </source>
</reference>
<keyword evidence="4" id="KW-1185">Reference proteome</keyword>
<evidence type="ECO:0000259" key="2">
    <source>
        <dbReference type="Pfam" id="PF18902"/>
    </source>
</evidence>
<dbReference type="InterPro" id="IPR043717">
    <property type="entry name" value="DUF5658"/>
</dbReference>
<keyword evidence="1" id="KW-0472">Membrane</keyword>
<feature type="transmembrane region" description="Helical" evidence="1">
    <location>
        <begin position="76"/>
        <end position="96"/>
    </location>
</feature>